<accession>A0A7N2M2P9</accession>
<sequence>MHSVSMESCLSSAVTRESCETSRGATEEVQVHSISIQTSTLEARFETVKKAGEKANNHSPTPKIQKVIFLLRDEKNFQKYYEPRVVSLGPIHHGKEKYQLGEGYKLVLTCEFVNGSGKEIKDLYKKIEDNIKELRECFEEEVTKAYDDEALAWLLFVDGCAILQYIYCATKDQFKQLNIKTDSVTFGQQDLFLLENQLPYRLLKWLMGLSKMEKELRESIETYVAHHSMVPDDQQLKQQQTKGKKGDAFCSEEKLKEQIISIDEEPVHLLDHLRTKLLGKAPLESSMILKGKAVKDWQSYRNIQELKAAGIHLKRSDNSCLRNIRFSKQILHFGHLYLPPIIVDDSTRPKFLNLIAYEMCLDFENDFEITSYISFLDSLIDEASDVKMLRKARILHNFLGSDEEVAQLFNEIGTDLVPNPFIYLNVKLQIQGFYDCKCTTWMAQFIHDHFSSPWTFLAFCGVLLGLGLTAAQTWYAVKSSWSGDSGP</sequence>
<dbReference type="PANTHER" id="PTHR31170:SF25">
    <property type="entry name" value="BNAA09G04570D PROTEIN"/>
    <property type="match status" value="1"/>
</dbReference>
<dbReference type="InterPro" id="IPR004158">
    <property type="entry name" value="DUF247_pln"/>
</dbReference>
<dbReference type="Proteomes" id="UP000594261">
    <property type="component" value="Chromosome 7"/>
</dbReference>
<keyword evidence="2" id="KW-1185">Reference proteome</keyword>
<dbReference type="AlphaFoldDB" id="A0A7N2M2P9"/>
<evidence type="ECO:0000313" key="2">
    <source>
        <dbReference type="Proteomes" id="UP000594261"/>
    </source>
</evidence>
<dbReference type="OrthoDB" id="1849062at2759"/>
<organism evidence="1 2">
    <name type="scientific">Quercus lobata</name>
    <name type="common">Valley oak</name>
    <dbReference type="NCBI Taxonomy" id="97700"/>
    <lineage>
        <taxon>Eukaryota</taxon>
        <taxon>Viridiplantae</taxon>
        <taxon>Streptophyta</taxon>
        <taxon>Embryophyta</taxon>
        <taxon>Tracheophyta</taxon>
        <taxon>Spermatophyta</taxon>
        <taxon>Magnoliopsida</taxon>
        <taxon>eudicotyledons</taxon>
        <taxon>Gunneridae</taxon>
        <taxon>Pentapetalae</taxon>
        <taxon>rosids</taxon>
        <taxon>fabids</taxon>
        <taxon>Fagales</taxon>
        <taxon>Fagaceae</taxon>
        <taxon>Quercus</taxon>
    </lineage>
</organism>
<dbReference type="EMBL" id="LRBV02000007">
    <property type="status" value="NOT_ANNOTATED_CDS"/>
    <property type="molecule type" value="Genomic_DNA"/>
</dbReference>
<protein>
    <submittedName>
        <fullName evidence="1">Uncharacterized protein</fullName>
    </submittedName>
</protein>
<proteinExistence type="predicted"/>
<dbReference type="GeneID" id="115953817"/>
<dbReference type="InParanoid" id="A0A7N2M2P9"/>
<dbReference type="EnsemblPlants" id="QL07p007558:mrna">
    <property type="protein sequence ID" value="QL07p007558:mrna:CDS:2"/>
    <property type="gene ID" value="QL07p007558"/>
</dbReference>
<reference evidence="1 2" key="1">
    <citation type="journal article" date="2016" name="G3 (Bethesda)">
        <title>First Draft Assembly and Annotation of the Genome of a California Endemic Oak Quercus lobata Nee (Fagaceae).</title>
        <authorList>
            <person name="Sork V.L."/>
            <person name="Fitz-Gibbon S.T."/>
            <person name="Puiu D."/>
            <person name="Crepeau M."/>
            <person name="Gugger P.F."/>
            <person name="Sherman R."/>
            <person name="Stevens K."/>
            <person name="Langley C.H."/>
            <person name="Pellegrini M."/>
            <person name="Salzberg S.L."/>
        </authorList>
    </citation>
    <scope>NUCLEOTIDE SEQUENCE [LARGE SCALE GENOMIC DNA]</scope>
    <source>
        <strain evidence="1 2">cv. SW786</strain>
    </source>
</reference>
<dbReference type="KEGG" id="qlo:115953817"/>
<dbReference type="OMA" id="ITTEKCI"/>
<dbReference type="RefSeq" id="XP_030927475.1">
    <property type="nucleotide sequence ID" value="XM_031071615.1"/>
</dbReference>
<gene>
    <name evidence="1" type="primary">LOC115953817</name>
</gene>
<evidence type="ECO:0000313" key="1">
    <source>
        <dbReference type="EnsemblPlants" id="QL07p007558:mrna:CDS:2"/>
    </source>
</evidence>
<name>A0A7N2M2P9_QUELO</name>
<dbReference type="PANTHER" id="PTHR31170">
    <property type="entry name" value="BNAC04G53230D PROTEIN"/>
    <property type="match status" value="1"/>
</dbReference>
<dbReference type="Pfam" id="PF03140">
    <property type="entry name" value="DUF247"/>
    <property type="match status" value="1"/>
</dbReference>
<dbReference type="Gramene" id="QL07p007558:mrna">
    <property type="protein sequence ID" value="QL07p007558:mrna:CDS:2"/>
    <property type="gene ID" value="QL07p007558"/>
</dbReference>
<reference evidence="1" key="2">
    <citation type="submission" date="2021-01" db="UniProtKB">
        <authorList>
            <consortium name="EnsemblPlants"/>
        </authorList>
    </citation>
    <scope>IDENTIFICATION</scope>
</reference>